<dbReference type="Proteomes" id="UP000588586">
    <property type="component" value="Unassembled WGS sequence"/>
</dbReference>
<comment type="caution">
    <text evidence="3">The sequence shown here is derived from an EMBL/GenBank/DDBJ whole genome shotgun (WGS) entry which is preliminary data.</text>
</comment>
<dbReference type="RefSeq" id="WP_171243750.1">
    <property type="nucleotide sequence ID" value="NZ_JABEPQ010000002.1"/>
</dbReference>
<evidence type="ECO:0000313" key="4">
    <source>
        <dbReference type="Proteomes" id="UP000588586"/>
    </source>
</evidence>
<evidence type="ECO:0000313" key="3">
    <source>
        <dbReference type="EMBL" id="NNM46681.1"/>
    </source>
</evidence>
<feature type="signal peptide" evidence="2">
    <location>
        <begin position="1"/>
        <end position="25"/>
    </location>
</feature>
<dbReference type="AlphaFoldDB" id="A0A849HK21"/>
<organism evidence="3 4">
    <name type="scientific">Knoellia koreensis</name>
    <dbReference type="NCBI Taxonomy" id="2730921"/>
    <lineage>
        <taxon>Bacteria</taxon>
        <taxon>Bacillati</taxon>
        <taxon>Actinomycetota</taxon>
        <taxon>Actinomycetes</taxon>
        <taxon>Micrococcales</taxon>
        <taxon>Intrasporangiaceae</taxon>
        <taxon>Knoellia</taxon>
    </lineage>
</organism>
<accession>A0A849HK21</accession>
<protein>
    <recommendedName>
        <fullName evidence="5">DUF4352 domain-containing protein</fullName>
    </recommendedName>
</protein>
<evidence type="ECO:0000256" key="2">
    <source>
        <dbReference type="SAM" id="SignalP"/>
    </source>
</evidence>
<proteinExistence type="predicted"/>
<name>A0A849HK21_9MICO</name>
<feature type="chain" id="PRO_5032923020" description="DUF4352 domain-containing protein" evidence="2">
    <location>
        <begin position="26"/>
        <end position="229"/>
    </location>
</feature>
<keyword evidence="4" id="KW-1185">Reference proteome</keyword>
<keyword evidence="2" id="KW-0732">Signal</keyword>
<sequence length="229" mass="22525">MRGGVRGCAAAAGLAAVALLTAACAGGGDTASGRDAKADAAPVSSVGPPATTGPTKGAADGPGADEPGRTVTNRPADPLAKAAAPVLRGGRKPSPRYTAPPAAFSGKAAYSDGVSLAITKVEQGTVQEQGPGAFTGDPKTMITVALTNGSKAAIKLDQVVVSARYGSPARVARPTYGSGAKDFSGTVAPGKTATATYSFSVPTTQLKNVTMVVDFDGLHAAATFRGPVK</sequence>
<dbReference type="PROSITE" id="PS51257">
    <property type="entry name" value="PROKAR_LIPOPROTEIN"/>
    <property type="match status" value="1"/>
</dbReference>
<reference evidence="3 4" key="1">
    <citation type="submission" date="2020-04" db="EMBL/GenBank/DDBJ databases">
        <title>Knoellia sp. isolate from air conditioner.</title>
        <authorList>
            <person name="Chea S."/>
            <person name="Kim D.-U."/>
        </authorList>
    </citation>
    <scope>NUCLEOTIDE SEQUENCE [LARGE SCALE GENOMIC DNA]</scope>
    <source>
        <strain evidence="3 4">DB2414S</strain>
    </source>
</reference>
<evidence type="ECO:0000256" key="1">
    <source>
        <dbReference type="SAM" id="MobiDB-lite"/>
    </source>
</evidence>
<dbReference type="EMBL" id="JABEPQ010000002">
    <property type="protein sequence ID" value="NNM46681.1"/>
    <property type="molecule type" value="Genomic_DNA"/>
</dbReference>
<gene>
    <name evidence="3" type="ORF">HJG52_11765</name>
</gene>
<feature type="region of interest" description="Disordered" evidence="1">
    <location>
        <begin position="28"/>
        <end position="98"/>
    </location>
</feature>
<evidence type="ECO:0008006" key="5">
    <source>
        <dbReference type="Google" id="ProtNLM"/>
    </source>
</evidence>